<gene>
    <name evidence="2" type="ORF">AWC16_01635</name>
</gene>
<protein>
    <submittedName>
        <fullName evidence="2">Uncharacterized protein</fullName>
    </submittedName>
</protein>
<organism evidence="2 3">
    <name type="scientific">Mycolicibacter longobardus</name>
    <dbReference type="NCBI Taxonomy" id="1108812"/>
    <lineage>
        <taxon>Bacteria</taxon>
        <taxon>Bacillati</taxon>
        <taxon>Actinomycetota</taxon>
        <taxon>Actinomycetes</taxon>
        <taxon>Mycobacteriales</taxon>
        <taxon>Mycobacteriaceae</taxon>
        <taxon>Mycolicibacter</taxon>
    </lineage>
</organism>
<dbReference type="AlphaFoldDB" id="A0A1X1YTV6"/>
<evidence type="ECO:0000313" key="3">
    <source>
        <dbReference type="Proteomes" id="UP000193866"/>
    </source>
</evidence>
<evidence type="ECO:0000256" key="1">
    <source>
        <dbReference type="SAM" id="MobiDB-lite"/>
    </source>
</evidence>
<sequence>MGSGKPSIQSDQRSVQRFGKSDVKRVPPAYRISQFPHPIEHPAMREAFAWPVAQVSHRLPRSRPIEASAQVLRTDDAEHLYVDDFGSCMISVRRQSLRYFPRPWRVCQHFEQT</sequence>
<feature type="compositionally biased region" description="Polar residues" evidence="1">
    <location>
        <begin position="1"/>
        <end position="15"/>
    </location>
</feature>
<proteinExistence type="predicted"/>
<dbReference type="Proteomes" id="UP000193866">
    <property type="component" value="Unassembled WGS sequence"/>
</dbReference>
<accession>A0A1X1YTV6</accession>
<feature type="region of interest" description="Disordered" evidence="1">
    <location>
        <begin position="1"/>
        <end position="22"/>
    </location>
</feature>
<comment type="caution">
    <text evidence="2">The sequence shown here is derived from an EMBL/GenBank/DDBJ whole genome shotgun (WGS) entry which is preliminary data.</text>
</comment>
<keyword evidence="3" id="KW-1185">Reference proteome</keyword>
<dbReference type="EMBL" id="LQPG01000002">
    <property type="protein sequence ID" value="ORW14526.1"/>
    <property type="molecule type" value="Genomic_DNA"/>
</dbReference>
<reference evidence="2 3" key="1">
    <citation type="submission" date="2016-01" db="EMBL/GenBank/DDBJ databases">
        <title>The new phylogeny of the genus Mycobacterium.</title>
        <authorList>
            <person name="Tarcisio F."/>
            <person name="Conor M."/>
            <person name="Antonella G."/>
            <person name="Elisabetta G."/>
            <person name="Giulia F.S."/>
            <person name="Sara T."/>
            <person name="Anna F."/>
            <person name="Clotilde B."/>
            <person name="Roberto B."/>
            <person name="Veronica D.S."/>
            <person name="Fabio R."/>
            <person name="Monica P."/>
            <person name="Olivier J."/>
            <person name="Enrico T."/>
            <person name="Nicola S."/>
        </authorList>
    </citation>
    <scope>NUCLEOTIDE SEQUENCE [LARGE SCALE GENOMIC DNA]</scope>
    <source>
        <strain evidence="2 3">DSM 45394</strain>
    </source>
</reference>
<name>A0A1X1YTV6_9MYCO</name>
<evidence type="ECO:0000313" key="2">
    <source>
        <dbReference type="EMBL" id="ORW14526.1"/>
    </source>
</evidence>